<feature type="chain" id="PRO_5043587272" description="Nucleotide-diphospho-sugar transferase" evidence="2">
    <location>
        <begin position="34"/>
        <end position="618"/>
    </location>
</feature>
<feature type="compositionally biased region" description="Low complexity" evidence="1">
    <location>
        <begin position="459"/>
        <end position="471"/>
    </location>
</feature>
<dbReference type="Pfam" id="PF20102">
    <property type="entry name" value="DUF6492"/>
    <property type="match status" value="1"/>
</dbReference>
<feature type="region of interest" description="Disordered" evidence="1">
    <location>
        <begin position="448"/>
        <end position="472"/>
    </location>
</feature>
<accession>A0AAW1RJJ8</accession>
<feature type="region of interest" description="Disordered" evidence="1">
    <location>
        <begin position="535"/>
        <end position="565"/>
    </location>
</feature>
<protein>
    <recommendedName>
        <fullName evidence="5">Nucleotide-diphospho-sugar transferase</fullName>
    </recommendedName>
</protein>
<dbReference type="InterPro" id="IPR045499">
    <property type="entry name" value="DUF6492"/>
</dbReference>
<feature type="signal peptide" evidence="2">
    <location>
        <begin position="1"/>
        <end position="33"/>
    </location>
</feature>
<evidence type="ECO:0008006" key="5">
    <source>
        <dbReference type="Google" id="ProtNLM"/>
    </source>
</evidence>
<dbReference type="EMBL" id="JALJOS010000010">
    <property type="protein sequence ID" value="KAK9833646.1"/>
    <property type="molecule type" value="Genomic_DNA"/>
</dbReference>
<reference evidence="3 4" key="1">
    <citation type="journal article" date="2024" name="Nat. Commun.">
        <title>Phylogenomics reveals the evolutionary origins of lichenization in chlorophyte algae.</title>
        <authorList>
            <person name="Puginier C."/>
            <person name="Libourel C."/>
            <person name="Otte J."/>
            <person name="Skaloud P."/>
            <person name="Haon M."/>
            <person name="Grisel S."/>
            <person name="Petersen M."/>
            <person name="Berrin J.G."/>
            <person name="Delaux P.M."/>
            <person name="Dal Grande F."/>
            <person name="Keller J."/>
        </authorList>
    </citation>
    <scope>NUCLEOTIDE SEQUENCE [LARGE SCALE GENOMIC DNA]</scope>
    <source>
        <strain evidence="3 4">SAG 2145</strain>
    </source>
</reference>
<comment type="caution">
    <text evidence="3">The sequence shown here is derived from an EMBL/GenBank/DDBJ whole genome shotgun (WGS) entry which is preliminary data.</text>
</comment>
<evidence type="ECO:0000256" key="2">
    <source>
        <dbReference type="SAM" id="SignalP"/>
    </source>
</evidence>
<dbReference type="AlphaFoldDB" id="A0AAW1RJJ8"/>
<dbReference type="Proteomes" id="UP001438707">
    <property type="component" value="Unassembled WGS sequence"/>
</dbReference>
<proteinExistence type="predicted"/>
<evidence type="ECO:0000313" key="3">
    <source>
        <dbReference type="EMBL" id="KAK9833646.1"/>
    </source>
</evidence>
<sequence length="618" mass="69398">MTFWRAMQPAEGASPSRLLHLLMAILLLPGGRCWLYKPSTDWQEWFLPIQESDNVLPAQQAQQQLVDPDRGLLTILLPIMPSQLELGYARNQLRTFSRFYNLHSIHEILVVTPPEHLAEITHFYHHMIPSEIPSIDPGLFRVVHDGQCVPEIDPASPRYQSPERRFTRGWVKQQLVKLGCAQIIKTPFYLILDADIFAVHQFSAKDLFETSPCEASSPVCDTAAGTSFRSKNDCYHMEGDWHADWWLSSADVLEVDLPLSEEWAMPNCVPGVTPQTLSTHITRQLAAYLTARFQVPSWTGYLLDVNWDKQARMQRQAEEGYYPAWTEYTLYYLFAYHSGLNDLYHTPGPVLQWNAIWDQEKFDAWDSCRDTFQWDYGYVSLVQSRMKIDPDLIWAKIQACWDVMDSAPAPGSTTAFPVLHNQPLEESLDGDSLIPSLGSVPLGSTDQISSSLNPASKDASIPASASESPISLPGAAETATNEFLQQALLPDLVSSGNVTSAETMPDNQSQTNLAAAVSHAATTHVKEELETQQLISEQMSPSGTESALAPELQQQQQHHQKGPLHTFAQHEHPQPFRAMHESDQLQLDIDEEGTGLMLMHDASGHGHHSHRHSLQERA</sequence>
<keyword evidence="4" id="KW-1185">Reference proteome</keyword>
<evidence type="ECO:0000313" key="4">
    <source>
        <dbReference type="Proteomes" id="UP001438707"/>
    </source>
</evidence>
<keyword evidence="2" id="KW-0732">Signal</keyword>
<name>A0AAW1RJJ8_9CHLO</name>
<evidence type="ECO:0000256" key="1">
    <source>
        <dbReference type="SAM" id="MobiDB-lite"/>
    </source>
</evidence>
<gene>
    <name evidence="3" type="ORF">WJX74_001606</name>
</gene>
<organism evidence="3 4">
    <name type="scientific">Apatococcus lobatus</name>
    <dbReference type="NCBI Taxonomy" id="904363"/>
    <lineage>
        <taxon>Eukaryota</taxon>
        <taxon>Viridiplantae</taxon>
        <taxon>Chlorophyta</taxon>
        <taxon>core chlorophytes</taxon>
        <taxon>Trebouxiophyceae</taxon>
        <taxon>Chlorellales</taxon>
        <taxon>Chlorellaceae</taxon>
        <taxon>Apatococcus</taxon>
    </lineage>
</organism>
<feature type="compositionally biased region" description="Polar residues" evidence="1">
    <location>
        <begin position="535"/>
        <end position="545"/>
    </location>
</feature>